<comment type="function">
    <text evidence="6">Repressor of jasmonate responses.</text>
</comment>
<evidence type="ECO:0000256" key="2">
    <source>
        <dbReference type="ARBA" id="ARBA00022819"/>
    </source>
</evidence>
<comment type="domain">
    <text evidence="6">The jas domain is required for interaction with COI1.</text>
</comment>
<reference evidence="9 10" key="1">
    <citation type="submission" date="2012-08" db="EMBL/GenBank/DDBJ databases">
        <title>Oryza genome evolution.</title>
        <authorList>
            <person name="Wing R.A."/>
        </authorList>
    </citation>
    <scope>NUCLEOTIDE SEQUENCE</scope>
</reference>
<dbReference type="Gramene" id="LPERR10G06090.1">
    <property type="protein sequence ID" value="LPERR10G06090.1"/>
    <property type="gene ID" value="LPERR10G06090"/>
</dbReference>
<dbReference type="InterPro" id="IPR040390">
    <property type="entry name" value="TIFY/JAZ"/>
</dbReference>
<dbReference type="PANTHER" id="PTHR33077:SF52">
    <property type="entry name" value="PROTEIN TIFY 11D"/>
    <property type="match status" value="1"/>
</dbReference>
<feature type="region of interest" description="Disordered" evidence="7">
    <location>
        <begin position="94"/>
        <end position="115"/>
    </location>
</feature>
<dbReference type="Proteomes" id="UP000032180">
    <property type="component" value="Chromosome 10"/>
</dbReference>
<dbReference type="AlphaFoldDB" id="A0A0D9XJA6"/>
<dbReference type="InterPro" id="IPR010399">
    <property type="entry name" value="Tify_dom"/>
</dbReference>
<feature type="compositionally biased region" description="Pro residues" evidence="7">
    <location>
        <begin position="101"/>
        <end position="112"/>
    </location>
</feature>
<keyword evidence="2 6" id="KW-1184">Jasmonic acid signaling pathway</keyword>
<dbReference type="eggNOG" id="ENOG502R4B9">
    <property type="taxonomic scope" value="Eukaryota"/>
</dbReference>
<reference evidence="10" key="2">
    <citation type="submission" date="2013-12" db="EMBL/GenBank/DDBJ databases">
        <authorList>
            <person name="Yu Y."/>
            <person name="Lee S."/>
            <person name="de Baynast K."/>
            <person name="Wissotski M."/>
            <person name="Liu L."/>
            <person name="Talag J."/>
            <person name="Goicoechea J."/>
            <person name="Angelova A."/>
            <person name="Jetty R."/>
            <person name="Kudrna D."/>
            <person name="Golser W."/>
            <person name="Rivera L."/>
            <person name="Zhang J."/>
            <person name="Wing R."/>
        </authorList>
    </citation>
    <scope>NUCLEOTIDE SEQUENCE</scope>
</reference>
<evidence type="ECO:0000256" key="1">
    <source>
        <dbReference type="ARBA" id="ARBA00008614"/>
    </source>
</evidence>
<evidence type="ECO:0000256" key="6">
    <source>
        <dbReference type="RuleBase" id="RU369065"/>
    </source>
</evidence>
<dbReference type="HOGENOM" id="CLU_051749_3_0_1"/>
<dbReference type="EnsemblPlants" id="LPERR10G06090.1">
    <property type="protein sequence ID" value="LPERR10G06090.1"/>
    <property type="gene ID" value="LPERR10G06090"/>
</dbReference>
<dbReference type="GO" id="GO:2000022">
    <property type="term" value="P:regulation of jasmonic acid mediated signaling pathway"/>
    <property type="evidence" value="ECO:0007669"/>
    <property type="project" value="UniProtKB-UniRule"/>
</dbReference>
<comment type="subcellular location">
    <subcellularLocation>
        <location evidence="6">Nucleus</location>
    </subcellularLocation>
</comment>
<keyword evidence="4" id="KW-0805">Transcription regulation</keyword>
<dbReference type="InterPro" id="IPR018467">
    <property type="entry name" value="CCT_CS"/>
</dbReference>
<accession>A0A0D9XJA6</accession>
<keyword evidence="6" id="KW-0539">Nucleus</keyword>
<organism evidence="9 10">
    <name type="scientific">Leersia perrieri</name>
    <dbReference type="NCBI Taxonomy" id="77586"/>
    <lineage>
        <taxon>Eukaryota</taxon>
        <taxon>Viridiplantae</taxon>
        <taxon>Streptophyta</taxon>
        <taxon>Embryophyta</taxon>
        <taxon>Tracheophyta</taxon>
        <taxon>Spermatophyta</taxon>
        <taxon>Magnoliopsida</taxon>
        <taxon>Liliopsida</taxon>
        <taxon>Poales</taxon>
        <taxon>Poaceae</taxon>
        <taxon>BOP clade</taxon>
        <taxon>Oryzoideae</taxon>
        <taxon>Oryzeae</taxon>
        <taxon>Oryzinae</taxon>
        <taxon>Leersia</taxon>
    </lineage>
</organism>
<dbReference type="STRING" id="77586.A0A0D9XJA6"/>
<dbReference type="SMART" id="SM00979">
    <property type="entry name" value="TIFY"/>
    <property type="match status" value="1"/>
</dbReference>
<evidence type="ECO:0000256" key="3">
    <source>
        <dbReference type="ARBA" id="ARBA00022843"/>
    </source>
</evidence>
<dbReference type="GO" id="GO:0009611">
    <property type="term" value="P:response to wounding"/>
    <property type="evidence" value="ECO:0007669"/>
    <property type="project" value="UniProtKB-UniRule"/>
</dbReference>
<protein>
    <recommendedName>
        <fullName evidence="6">Protein TIFY</fullName>
    </recommendedName>
    <alternativeName>
        <fullName evidence="6">Jasmonate ZIM domain-containing protein</fullName>
    </alternativeName>
</protein>
<evidence type="ECO:0000313" key="10">
    <source>
        <dbReference type="Proteomes" id="UP000032180"/>
    </source>
</evidence>
<dbReference type="GO" id="GO:0005634">
    <property type="term" value="C:nucleus"/>
    <property type="evidence" value="ECO:0007669"/>
    <property type="project" value="UniProtKB-SubCell"/>
</dbReference>
<evidence type="ECO:0000256" key="5">
    <source>
        <dbReference type="ARBA" id="ARBA00023163"/>
    </source>
</evidence>
<evidence type="ECO:0000259" key="8">
    <source>
        <dbReference type="PROSITE" id="PS51320"/>
    </source>
</evidence>
<evidence type="ECO:0000256" key="4">
    <source>
        <dbReference type="ARBA" id="ARBA00023015"/>
    </source>
</evidence>
<proteinExistence type="inferred from homology"/>
<evidence type="ECO:0000313" key="9">
    <source>
        <dbReference type="EnsemblPlants" id="LPERR10G06090.1"/>
    </source>
</evidence>
<dbReference type="Pfam" id="PF09425">
    <property type="entry name" value="Jas_motif"/>
    <property type="match status" value="1"/>
</dbReference>
<feature type="domain" description="Tify" evidence="8">
    <location>
        <begin position="61"/>
        <end position="96"/>
    </location>
</feature>
<keyword evidence="3" id="KW-0832">Ubl conjugation</keyword>
<sequence>MATTASTRFAVTCGLLRQYMREHQQQPPAPAVSLLATEAAAEGDDGRTMQLFPTRDAAAVEAAETAPLTIFYGGRMVVFEDVTAEKAMELVRMAAASDSSPPAPAPATPPQPAALSDMPIARKASLQRFLQKRKHRITTTSDPYKKPVTASPEPEKSFAAVKPVKDEPATWLGL</sequence>
<dbReference type="Pfam" id="PF06200">
    <property type="entry name" value="tify"/>
    <property type="match status" value="1"/>
</dbReference>
<dbReference type="PANTHER" id="PTHR33077">
    <property type="entry name" value="PROTEIN TIFY 4A-RELATED-RELATED"/>
    <property type="match status" value="1"/>
</dbReference>
<evidence type="ECO:0000256" key="7">
    <source>
        <dbReference type="SAM" id="MobiDB-lite"/>
    </source>
</evidence>
<dbReference type="GO" id="GO:0031347">
    <property type="term" value="P:regulation of defense response"/>
    <property type="evidence" value="ECO:0007669"/>
    <property type="project" value="UniProtKB-UniRule"/>
</dbReference>
<reference evidence="9" key="3">
    <citation type="submission" date="2015-04" db="UniProtKB">
        <authorList>
            <consortium name="EnsemblPlants"/>
        </authorList>
    </citation>
    <scope>IDENTIFICATION</scope>
</reference>
<comment type="similarity">
    <text evidence="1 6">Belongs to the TIFY/JAZ family.</text>
</comment>
<feature type="region of interest" description="Disordered" evidence="7">
    <location>
        <begin position="132"/>
        <end position="174"/>
    </location>
</feature>
<keyword evidence="10" id="KW-1185">Reference proteome</keyword>
<name>A0A0D9XJA6_9ORYZ</name>
<keyword evidence="5" id="KW-0804">Transcription</keyword>
<dbReference type="PROSITE" id="PS51320">
    <property type="entry name" value="TIFY"/>
    <property type="match status" value="1"/>
</dbReference>